<dbReference type="GO" id="GO:0003924">
    <property type="term" value="F:GTPase activity"/>
    <property type="evidence" value="ECO:0007669"/>
    <property type="project" value="InterPro"/>
</dbReference>
<dbReference type="Gene3D" id="3.40.50.300">
    <property type="entry name" value="P-loop containing nucleotide triphosphate hydrolases"/>
    <property type="match status" value="1"/>
</dbReference>
<dbReference type="PROSITE" id="PS51421">
    <property type="entry name" value="RAS"/>
    <property type="match status" value="1"/>
</dbReference>
<dbReference type="SUPFAM" id="SSF47473">
    <property type="entry name" value="EF-hand"/>
    <property type="match status" value="1"/>
</dbReference>
<feature type="coiled-coil region" evidence="3">
    <location>
        <begin position="343"/>
        <end position="408"/>
    </location>
</feature>
<dbReference type="GO" id="GO:0005525">
    <property type="term" value="F:GTP binding"/>
    <property type="evidence" value="ECO:0007669"/>
    <property type="project" value="UniProtKB-KW"/>
</dbReference>
<evidence type="ECO:0000256" key="2">
    <source>
        <dbReference type="ARBA" id="ARBA00023134"/>
    </source>
</evidence>
<dbReference type="NCBIfam" id="TIGR00231">
    <property type="entry name" value="small_GTP"/>
    <property type="match status" value="1"/>
</dbReference>
<dbReference type="PROSITE" id="PS51420">
    <property type="entry name" value="RHO"/>
    <property type="match status" value="1"/>
</dbReference>
<dbReference type="InterPro" id="IPR050227">
    <property type="entry name" value="Rab"/>
</dbReference>
<dbReference type="Proteomes" id="UP000050795">
    <property type="component" value="Unassembled WGS sequence"/>
</dbReference>
<accession>A0AA85KKW7</accession>
<dbReference type="PANTHER" id="PTHR47977">
    <property type="entry name" value="RAS-RELATED PROTEIN RAB"/>
    <property type="match status" value="1"/>
</dbReference>
<dbReference type="PROSITE" id="PS51419">
    <property type="entry name" value="RAB"/>
    <property type="match status" value="1"/>
</dbReference>
<feature type="coiled-coil region" evidence="3">
    <location>
        <begin position="200"/>
        <end position="275"/>
    </location>
</feature>
<dbReference type="InterPro" id="IPR011992">
    <property type="entry name" value="EF-hand-dom_pair"/>
</dbReference>
<evidence type="ECO:0000313" key="6">
    <source>
        <dbReference type="WBParaSite" id="TREG1_85200.2"/>
    </source>
</evidence>
<dbReference type="SMART" id="SM00173">
    <property type="entry name" value="RAS"/>
    <property type="match status" value="1"/>
</dbReference>
<feature type="region of interest" description="Disordered" evidence="4">
    <location>
        <begin position="473"/>
        <end position="503"/>
    </location>
</feature>
<reference evidence="6" key="2">
    <citation type="submission" date="2023-11" db="UniProtKB">
        <authorList>
            <consortium name="WormBaseParasite"/>
        </authorList>
    </citation>
    <scope>IDENTIFICATION</scope>
</reference>
<evidence type="ECO:0000256" key="3">
    <source>
        <dbReference type="SAM" id="Coils"/>
    </source>
</evidence>
<name>A0AA85KKW7_TRIRE</name>
<keyword evidence="5" id="KW-1185">Reference proteome</keyword>
<sequence>MTVENLKKLLQSYDFEDSGDLNKTEWIKLCSHSTIDLSSELSLTLFNELDRDKDGLVKISDILQELRIWEASNQQLENVGHEKSITDFREEGISEDGFNATIRTSDNQQQTTVVSTSQSRQKTVILERRKQRCSLVPSELNIPSDGNDQWLPKTEINPDGSEVFTTTPIMRTPRYSSVCELENVITQNYPELMSPFKIVLQDFRKELLHIKREKSRLEETYMKEKAARKSDLDRLEGELESQIKSIEERAKYEVHEKLQNEYKTLVCNKEQEITEIREQVENLRRKISHGASTRCDSMNSPITLKKFTEIVDTSNCYFNETQSPTITSNYSWEKEEAEQKSYKKELENVLTTLIQREAELKALKDQLAKQEAQLTIDKRELISQEEEKQNLYSQLNVMRTTMERLNQTNDYLCTALHQGSLLRQSRNSPSSIFSEFLEQSDNNESFPTGSRISPVITFPLEQYEFDSLEDVLPAQQQQQHQQHQHQHQQQNHPRHDSTCRRSDYSSENVSSISAFNYDKNEFPTPESNNIENVEDGNEVDEQQKQLSLSLTPTRIFKVIMVGDSGVGKSSFSYRFCDGVFYPHLRATLGVDFRTKNIRMNNSVYTIQLWDTAGQETYRCIIRSYFRKIDGVILMYAVDQPETFANVKYWMETIRECVSDVQVPILLVGNKIDLRNTKSKDDVQQENNNKPRNYISYETGKHLASLHQVLFIETSVLSKHNVTEAIELLTQEMKLIEDKQVAGVTIIPSMKDFNSGVRKNKTNKQLSCCI</sequence>
<dbReference type="WBParaSite" id="TREG1_85200.2">
    <property type="protein sequence ID" value="TREG1_85200.2"/>
    <property type="gene ID" value="TREG1_85200"/>
</dbReference>
<dbReference type="FunFam" id="3.40.50.300:FF:001447">
    <property type="entry name" value="Ras-related protein Rab-1B"/>
    <property type="match status" value="1"/>
</dbReference>
<dbReference type="SMART" id="SM00175">
    <property type="entry name" value="RAB"/>
    <property type="match status" value="1"/>
</dbReference>
<dbReference type="SMART" id="SM00174">
    <property type="entry name" value="RHO"/>
    <property type="match status" value="1"/>
</dbReference>
<keyword evidence="1" id="KW-0547">Nucleotide-binding</keyword>
<dbReference type="Pfam" id="PF00071">
    <property type="entry name" value="Ras"/>
    <property type="match status" value="1"/>
</dbReference>
<dbReference type="CDD" id="cd00154">
    <property type="entry name" value="Rab"/>
    <property type="match status" value="1"/>
</dbReference>
<proteinExistence type="predicted"/>
<dbReference type="AlphaFoldDB" id="A0AA85KKW7"/>
<keyword evidence="3" id="KW-0175">Coiled coil</keyword>
<dbReference type="PRINTS" id="PR00449">
    <property type="entry name" value="RASTRNSFRMNG"/>
</dbReference>
<evidence type="ECO:0008006" key="7">
    <source>
        <dbReference type="Google" id="ProtNLM"/>
    </source>
</evidence>
<dbReference type="InterPro" id="IPR027417">
    <property type="entry name" value="P-loop_NTPase"/>
</dbReference>
<evidence type="ECO:0000256" key="4">
    <source>
        <dbReference type="SAM" id="MobiDB-lite"/>
    </source>
</evidence>
<dbReference type="SMART" id="SM00176">
    <property type="entry name" value="RAN"/>
    <property type="match status" value="1"/>
</dbReference>
<keyword evidence="2" id="KW-0342">GTP-binding</keyword>
<protein>
    <recommendedName>
        <fullName evidence="7">EF-hand domain-containing protein</fullName>
    </recommendedName>
</protein>
<dbReference type="Gene3D" id="1.10.238.10">
    <property type="entry name" value="EF-hand"/>
    <property type="match status" value="1"/>
</dbReference>
<dbReference type="SUPFAM" id="SSF52540">
    <property type="entry name" value="P-loop containing nucleoside triphosphate hydrolases"/>
    <property type="match status" value="1"/>
</dbReference>
<evidence type="ECO:0000313" key="5">
    <source>
        <dbReference type="Proteomes" id="UP000050795"/>
    </source>
</evidence>
<evidence type="ECO:0000256" key="1">
    <source>
        <dbReference type="ARBA" id="ARBA00022741"/>
    </source>
</evidence>
<reference evidence="5" key="1">
    <citation type="submission" date="2022-06" db="EMBL/GenBank/DDBJ databases">
        <authorList>
            <person name="Berger JAMES D."/>
            <person name="Berger JAMES D."/>
        </authorList>
    </citation>
    <scope>NUCLEOTIDE SEQUENCE [LARGE SCALE GENOMIC DNA]</scope>
</reference>
<dbReference type="InterPro" id="IPR001806">
    <property type="entry name" value="Small_GTPase"/>
</dbReference>
<dbReference type="InterPro" id="IPR005225">
    <property type="entry name" value="Small_GTP-bd"/>
</dbReference>
<feature type="compositionally biased region" description="Basic and acidic residues" evidence="4">
    <location>
        <begin position="493"/>
        <end position="503"/>
    </location>
</feature>
<organism evidence="5 6">
    <name type="scientific">Trichobilharzia regenti</name>
    <name type="common">Nasal bird schistosome</name>
    <dbReference type="NCBI Taxonomy" id="157069"/>
    <lineage>
        <taxon>Eukaryota</taxon>
        <taxon>Metazoa</taxon>
        <taxon>Spiralia</taxon>
        <taxon>Lophotrochozoa</taxon>
        <taxon>Platyhelminthes</taxon>
        <taxon>Trematoda</taxon>
        <taxon>Digenea</taxon>
        <taxon>Strigeidida</taxon>
        <taxon>Schistosomatoidea</taxon>
        <taxon>Schistosomatidae</taxon>
        <taxon>Trichobilharzia</taxon>
    </lineage>
</organism>